<feature type="region of interest" description="Disordered" evidence="1">
    <location>
        <begin position="107"/>
        <end position="141"/>
    </location>
</feature>
<evidence type="ECO:0000256" key="1">
    <source>
        <dbReference type="SAM" id="MobiDB-lite"/>
    </source>
</evidence>
<evidence type="ECO:0000313" key="3">
    <source>
        <dbReference type="Proteomes" id="UP000198211"/>
    </source>
</evidence>
<organism evidence="2 3">
    <name type="scientific">Phytophthora megakarya</name>
    <dbReference type="NCBI Taxonomy" id="4795"/>
    <lineage>
        <taxon>Eukaryota</taxon>
        <taxon>Sar</taxon>
        <taxon>Stramenopiles</taxon>
        <taxon>Oomycota</taxon>
        <taxon>Peronosporomycetes</taxon>
        <taxon>Peronosporales</taxon>
        <taxon>Peronosporaceae</taxon>
        <taxon>Phytophthora</taxon>
    </lineage>
</organism>
<name>A0A225VYX8_9STRA</name>
<keyword evidence="3" id="KW-1185">Reference proteome</keyword>
<comment type="caution">
    <text evidence="2">The sequence shown here is derived from an EMBL/GenBank/DDBJ whole genome shotgun (WGS) entry which is preliminary data.</text>
</comment>
<evidence type="ECO:0000313" key="2">
    <source>
        <dbReference type="EMBL" id="OWZ10118.1"/>
    </source>
</evidence>
<dbReference type="AlphaFoldDB" id="A0A225VYX8"/>
<reference evidence="3" key="1">
    <citation type="submission" date="2017-03" db="EMBL/GenBank/DDBJ databases">
        <title>Phytopthora megakarya and P. palmivora, two closely related causual agents of cacao black pod achieved similar genome size and gene model numbers by different mechanisms.</title>
        <authorList>
            <person name="Ali S."/>
            <person name="Shao J."/>
            <person name="Larry D.J."/>
            <person name="Kronmiller B."/>
            <person name="Shen D."/>
            <person name="Strem M.D."/>
            <person name="Melnick R.L."/>
            <person name="Guiltinan M.J."/>
            <person name="Tyler B.M."/>
            <person name="Meinhardt L.W."/>
            <person name="Bailey B.A."/>
        </authorList>
    </citation>
    <scope>NUCLEOTIDE SEQUENCE [LARGE SCALE GENOMIC DNA]</scope>
    <source>
        <strain evidence="3">zdho120</strain>
    </source>
</reference>
<dbReference type="EMBL" id="NBNE01002553">
    <property type="protein sequence ID" value="OWZ10118.1"/>
    <property type="molecule type" value="Genomic_DNA"/>
</dbReference>
<protein>
    <recommendedName>
        <fullName evidence="4">Reverse transcriptase</fullName>
    </recommendedName>
</protein>
<evidence type="ECO:0008006" key="4">
    <source>
        <dbReference type="Google" id="ProtNLM"/>
    </source>
</evidence>
<proteinExistence type="predicted"/>
<dbReference type="Proteomes" id="UP000198211">
    <property type="component" value="Unassembled WGS sequence"/>
</dbReference>
<sequence length="274" mass="30903">MIVNPDLCLISFARITRSWISVNVQQWHIDPRRTDPRKGWRKPPQGHSKYMFKIWISEIGTKTLSDLPSRSTPLEIGSEERHRSTWLTAGIRDSHWSGDLDGKYKKTGSGSAEVAIPDPEALPAGSRASQSTLAEGDLGSVRPHQVEAGSRVWLYLDRVREGYAKKLAHLWHGPFRMAEKIHVSKIKPVRDFPDRSVERLTRIGWISTMHFSLEIAGFKIVNRTREQDMAGSCVNSWYTGVGTKVRPGSMRQISTVEQYSTNPCGFVPIIIVLA</sequence>
<accession>A0A225VYX8</accession>
<gene>
    <name evidence="2" type="ORF">PHMEG_00017077</name>
</gene>